<organism evidence="1 2">
    <name type="scientific">Malus baccata</name>
    <name type="common">Siberian crab apple</name>
    <name type="synonym">Pyrus baccata</name>
    <dbReference type="NCBI Taxonomy" id="106549"/>
    <lineage>
        <taxon>Eukaryota</taxon>
        <taxon>Viridiplantae</taxon>
        <taxon>Streptophyta</taxon>
        <taxon>Embryophyta</taxon>
        <taxon>Tracheophyta</taxon>
        <taxon>Spermatophyta</taxon>
        <taxon>Magnoliopsida</taxon>
        <taxon>eudicotyledons</taxon>
        <taxon>Gunneridae</taxon>
        <taxon>Pentapetalae</taxon>
        <taxon>rosids</taxon>
        <taxon>fabids</taxon>
        <taxon>Rosales</taxon>
        <taxon>Rosaceae</taxon>
        <taxon>Amygdaloideae</taxon>
        <taxon>Maleae</taxon>
        <taxon>Malus</taxon>
    </lineage>
</organism>
<name>A0A540KG16_MALBA</name>
<dbReference type="EMBL" id="VIEB01001322">
    <property type="protein sequence ID" value="TQD73167.1"/>
    <property type="molecule type" value="Genomic_DNA"/>
</dbReference>
<dbReference type="Proteomes" id="UP000315295">
    <property type="component" value="Unassembled WGS sequence"/>
</dbReference>
<reference evidence="1 2" key="1">
    <citation type="journal article" date="2019" name="G3 (Bethesda)">
        <title>Sequencing of a Wild Apple (Malus baccata) Genome Unravels the Differences Between Cultivated and Wild Apple Species Regarding Disease Resistance and Cold Tolerance.</title>
        <authorList>
            <person name="Chen X."/>
        </authorList>
    </citation>
    <scope>NUCLEOTIDE SEQUENCE [LARGE SCALE GENOMIC DNA]</scope>
    <source>
        <strain evidence="2">cv. Shandingzi</strain>
        <tissue evidence="1">Leaves</tissue>
    </source>
</reference>
<accession>A0A540KG16</accession>
<keyword evidence="2" id="KW-1185">Reference proteome</keyword>
<sequence>MWNFRKTLTTTCVLDDGNLCLGRRQPVQGNFDGELKSRNFSLRHGEASGVHIPDETSIGSTMDVGVQREISNSRIIGFDFIGNTKNGGDFDKGRWHDLTVESHLSDVPGGLGSSYSPLQWLLR</sequence>
<proteinExistence type="predicted"/>
<evidence type="ECO:0000313" key="1">
    <source>
        <dbReference type="EMBL" id="TQD73167.1"/>
    </source>
</evidence>
<comment type="caution">
    <text evidence="1">The sequence shown here is derived from an EMBL/GenBank/DDBJ whole genome shotgun (WGS) entry which is preliminary data.</text>
</comment>
<gene>
    <name evidence="1" type="ORF">C1H46_041296</name>
</gene>
<dbReference type="AlphaFoldDB" id="A0A540KG16"/>
<protein>
    <submittedName>
        <fullName evidence="1">Uncharacterized protein</fullName>
    </submittedName>
</protein>
<evidence type="ECO:0000313" key="2">
    <source>
        <dbReference type="Proteomes" id="UP000315295"/>
    </source>
</evidence>